<organism evidence="2 3">
    <name type="scientific">Thermus scotoductus</name>
    <dbReference type="NCBI Taxonomy" id="37636"/>
    <lineage>
        <taxon>Bacteria</taxon>
        <taxon>Thermotogati</taxon>
        <taxon>Deinococcota</taxon>
        <taxon>Deinococci</taxon>
        <taxon>Thermales</taxon>
        <taxon>Thermaceae</taxon>
        <taxon>Thermus</taxon>
    </lineage>
</organism>
<sequence>MRLAIYEIREGDEPRRLAHRLLGDFRRWTELLELNRLDPPSIAVAPGTPGGRGPRGLGPGDRPHNPQ</sequence>
<gene>
    <name evidence="2" type="ORF">CSW38_08505</name>
</gene>
<protein>
    <recommendedName>
        <fullName evidence="4">LysM domain-containing protein</fullName>
    </recommendedName>
</protein>
<feature type="region of interest" description="Disordered" evidence="1">
    <location>
        <begin position="39"/>
        <end position="67"/>
    </location>
</feature>
<feature type="compositionally biased region" description="Gly residues" evidence="1">
    <location>
        <begin position="48"/>
        <end position="59"/>
    </location>
</feature>
<dbReference type="RefSeq" id="WP_216641063.1">
    <property type="nucleotide sequence ID" value="NZ_PELY01000268.1"/>
</dbReference>
<dbReference type="EMBL" id="PELY01000268">
    <property type="protein sequence ID" value="RTH24874.1"/>
    <property type="molecule type" value="Genomic_DNA"/>
</dbReference>
<reference evidence="2 3" key="1">
    <citation type="journal article" date="2019" name="Extremophiles">
        <title>Biogeography of thermophiles and predominance of Thermus scotoductus in domestic water heaters.</title>
        <authorList>
            <person name="Wilpiszeski R.L."/>
            <person name="Zhang Z."/>
            <person name="House C.H."/>
        </authorList>
    </citation>
    <scope>NUCLEOTIDE SEQUENCE [LARGE SCALE GENOMIC DNA]</scope>
    <source>
        <strain evidence="2 3">25_S25</strain>
    </source>
</reference>
<comment type="caution">
    <text evidence="2">The sequence shown here is derived from an EMBL/GenBank/DDBJ whole genome shotgun (WGS) entry which is preliminary data.</text>
</comment>
<name>A0A430RWR4_THESC</name>
<dbReference type="AlphaFoldDB" id="A0A430RWR4"/>
<proteinExistence type="predicted"/>
<evidence type="ECO:0008006" key="4">
    <source>
        <dbReference type="Google" id="ProtNLM"/>
    </source>
</evidence>
<accession>A0A430RWR4</accession>
<dbReference type="Proteomes" id="UP000287306">
    <property type="component" value="Unassembled WGS sequence"/>
</dbReference>
<evidence type="ECO:0000313" key="3">
    <source>
        <dbReference type="Proteomes" id="UP000287306"/>
    </source>
</evidence>
<evidence type="ECO:0000313" key="2">
    <source>
        <dbReference type="EMBL" id="RTH24874.1"/>
    </source>
</evidence>
<evidence type="ECO:0000256" key="1">
    <source>
        <dbReference type="SAM" id="MobiDB-lite"/>
    </source>
</evidence>
<feature type="non-terminal residue" evidence="2">
    <location>
        <position position="67"/>
    </location>
</feature>